<keyword evidence="11 16" id="KW-0472">Membrane</keyword>
<dbReference type="FunFam" id="2.10.25.10:FF:000122">
    <property type="entry name" value="Protein crumbs homolog 2"/>
    <property type="match status" value="1"/>
</dbReference>
<dbReference type="SUPFAM" id="SSF57196">
    <property type="entry name" value="EGF/Laminin"/>
    <property type="match status" value="6"/>
</dbReference>
<dbReference type="Gene3D" id="2.10.25.10">
    <property type="entry name" value="Laminin"/>
    <property type="match status" value="14"/>
</dbReference>
<dbReference type="SMART" id="SM00181">
    <property type="entry name" value="EGF"/>
    <property type="match status" value="15"/>
</dbReference>
<keyword evidence="21" id="KW-1185">Reference proteome</keyword>
<dbReference type="PRINTS" id="PR00010">
    <property type="entry name" value="EGFBLOOD"/>
</dbReference>
<evidence type="ECO:0000256" key="10">
    <source>
        <dbReference type="ARBA" id="ARBA00022989"/>
    </source>
</evidence>
<feature type="domain" description="EGF-like" evidence="18">
    <location>
        <begin position="303"/>
        <end position="338"/>
    </location>
</feature>
<feature type="domain" description="DSL" evidence="19">
    <location>
        <begin position="76"/>
        <end position="120"/>
    </location>
</feature>
<feature type="disulfide bond" evidence="14">
    <location>
        <begin position="307"/>
        <end position="317"/>
    </location>
</feature>
<dbReference type="PANTHER" id="PTHR24049:SF35">
    <property type="entry name" value="EGF-LIKE DOMAIN-CONTAINING PROTEIN"/>
    <property type="match status" value="1"/>
</dbReference>
<dbReference type="GO" id="GO:0048646">
    <property type="term" value="P:anatomical structure formation involved in morphogenesis"/>
    <property type="evidence" value="ECO:0007669"/>
    <property type="project" value="UniProtKB-ARBA"/>
</dbReference>
<dbReference type="PRINTS" id="PR02059">
    <property type="entry name" value="JAGGEDFAMILY"/>
</dbReference>
<dbReference type="InterPro" id="IPR049883">
    <property type="entry name" value="NOTCH1_EGF-like"/>
</dbReference>
<feature type="domain" description="EGF-like" evidence="18">
    <location>
        <begin position="558"/>
        <end position="594"/>
    </location>
</feature>
<feature type="disulfide bond" evidence="14">
    <location>
        <begin position="661"/>
        <end position="670"/>
    </location>
</feature>
<dbReference type="GO" id="GO:0035239">
    <property type="term" value="P:tube morphogenesis"/>
    <property type="evidence" value="ECO:0007669"/>
    <property type="project" value="UniProtKB-ARBA"/>
</dbReference>
<keyword evidence="3 14" id="KW-0245">EGF-like domain</keyword>
<keyword evidence="5 16" id="KW-0732">Signal</keyword>
<dbReference type="GO" id="GO:0000902">
    <property type="term" value="P:cell morphogenesis"/>
    <property type="evidence" value="ECO:0007669"/>
    <property type="project" value="UniProtKB-ARBA"/>
</dbReference>
<feature type="disulfide bond" evidence="14">
    <location>
        <begin position="291"/>
        <end position="300"/>
    </location>
</feature>
<dbReference type="GO" id="GO:0090596">
    <property type="term" value="P:sensory organ morphogenesis"/>
    <property type="evidence" value="ECO:0007669"/>
    <property type="project" value="UniProtKB-ARBA"/>
</dbReference>
<protein>
    <recommendedName>
        <fullName evidence="16">Delta-like protein</fullName>
    </recommendedName>
</protein>
<evidence type="ECO:0000313" key="20">
    <source>
        <dbReference type="EMBL" id="CAI9734499.1"/>
    </source>
</evidence>
<dbReference type="Pfam" id="PF25024">
    <property type="entry name" value="EGF_TEN"/>
    <property type="match status" value="1"/>
</dbReference>
<dbReference type="InterPro" id="IPR001881">
    <property type="entry name" value="EGF-like_Ca-bd_dom"/>
</dbReference>
<dbReference type="InterPro" id="IPR013032">
    <property type="entry name" value="EGF-like_CS"/>
</dbReference>
<name>A0AA36BI36_OCTVU</name>
<dbReference type="FunFam" id="2.10.25.10:FF:000061">
    <property type="entry name" value="Delta-like protein"/>
    <property type="match status" value="2"/>
</dbReference>
<dbReference type="InterPro" id="IPR009030">
    <property type="entry name" value="Growth_fac_rcpt_cys_sf"/>
</dbReference>
<dbReference type="InterPro" id="IPR056986">
    <property type="entry name" value="JAG1_1/2_dom"/>
</dbReference>
<dbReference type="PROSITE" id="PS51051">
    <property type="entry name" value="DSL"/>
    <property type="match status" value="1"/>
</dbReference>
<evidence type="ECO:0000256" key="9">
    <source>
        <dbReference type="ARBA" id="ARBA00022976"/>
    </source>
</evidence>
<dbReference type="GO" id="GO:0005509">
    <property type="term" value="F:calcium ion binding"/>
    <property type="evidence" value="ECO:0007669"/>
    <property type="project" value="InterPro"/>
</dbReference>
<dbReference type="GO" id="GO:0030097">
    <property type="term" value="P:hemopoiesis"/>
    <property type="evidence" value="ECO:0007669"/>
    <property type="project" value="UniProtKB-ARBA"/>
</dbReference>
<keyword evidence="6 16" id="KW-0677">Repeat</keyword>
<evidence type="ECO:0000256" key="7">
    <source>
        <dbReference type="ARBA" id="ARBA00022782"/>
    </source>
</evidence>
<dbReference type="PANTHER" id="PTHR24049">
    <property type="entry name" value="CRUMBS FAMILY MEMBER"/>
    <property type="match status" value="1"/>
</dbReference>
<feature type="disulfide bond" evidence="14">
    <location>
        <begin position="328"/>
        <end position="337"/>
    </location>
</feature>
<feature type="disulfide bond" evidence="15">
    <location>
        <begin position="78"/>
        <end position="87"/>
    </location>
</feature>
<feature type="transmembrane region" description="Helical" evidence="17">
    <location>
        <begin position="948"/>
        <end position="971"/>
    </location>
</feature>
<feature type="disulfide bond" evidence="15">
    <location>
        <begin position="91"/>
        <end position="103"/>
    </location>
</feature>
<dbReference type="GO" id="GO:0042063">
    <property type="term" value="P:gliogenesis"/>
    <property type="evidence" value="ECO:0007669"/>
    <property type="project" value="UniProtKB-ARBA"/>
</dbReference>
<dbReference type="GO" id="GO:0007157">
    <property type="term" value="P:heterophilic cell-cell adhesion via plasma membrane cell adhesion molecules"/>
    <property type="evidence" value="ECO:0007669"/>
    <property type="project" value="TreeGrafter"/>
</dbReference>
<dbReference type="FunFam" id="2.10.25.10:FF:000018">
    <property type="entry name" value="Delta-like 1"/>
    <property type="match status" value="1"/>
</dbReference>
<feature type="domain" description="EGF-like" evidence="18">
    <location>
        <begin position="635"/>
        <end position="671"/>
    </location>
</feature>
<dbReference type="Pfam" id="PF01414">
    <property type="entry name" value="DSL"/>
    <property type="match status" value="1"/>
</dbReference>
<evidence type="ECO:0000256" key="1">
    <source>
        <dbReference type="ARBA" id="ARBA00004479"/>
    </source>
</evidence>
<evidence type="ECO:0000259" key="19">
    <source>
        <dbReference type="PROSITE" id="PS51051"/>
    </source>
</evidence>
<feature type="disulfide bond" evidence="14">
    <location>
        <begin position="404"/>
        <end position="413"/>
    </location>
</feature>
<feature type="disulfide bond" evidence="14">
    <location>
        <begin position="546"/>
        <end position="555"/>
    </location>
</feature>
<dbReference type="SMART" id="SM00179">
    <property type="entry name" value="EGF_CA"/>
    <property type="match status" value="13"/>
</dbReference>
<dbReference type="FunFam" id="2.10.25.10:FF:000321">
    <property type="entry name" value="Protein delta homolog 1"/>
    <property type="match status" value="1"/>
</dbReference>
<keyword evidence="9" id="KW-0914">Notch signaling pathway</keyword>
<dbReference type="Pfam" id="PF07645">
    <property type="entry name" value="EGF_CA"/>
    <property type="match status" value="1"/>
</dbReference>
<dbReference type="PROSITE" id="PS01187">
    <property type="entry name" value="EGF_CA"/>
    <property type="match status" value="3"/>
</dbReference>
<dbReference type="Pfam" id="PF21700">
    <property type="entry name" value="EGF_DL_JAG"/>
    <property type="match status" value="1"/>
</dbReference>
<dbReference type="GO" id="GO:0030855">
    <property type="term" value="P:epithelial cell differentiation"/>
    <property type="evidence" value="ECO:0007669"/>
    <property type="project" value="UniProtKB-ARBA"/>
</dbReference>
<dbReference type="InterPro" id="IPR051022">
    <property type="entry name" value="Notch_Cell-Fate_Det"/>
</dbReference>
<feature type="domain" description="EGF-like" evidence="18">
    <location>
        <begin position="443"/>
        <end position="480"/>
    </location>
</feature>
<dbReference type="GO" id="GO:0007219">
    <property type="term" value="P:Notch signaling pathway"/>
    <property type="evidence" value="ECO:0007669"/>
    <property type="project" value="UniProtKB-KW"/>
</dbReference>
<dbReference type="InterPro" id="IPR026219">
    <property type="entry name" value="Jagged/Serrate"/>
</dbReference>
<evidence type="ECO:0000256" key="3">
    <source>
        <dbReference type="ARBA" id="ARBA00022536"/>
    </source>
</evidence>
<dbReference type="CDD" id="cd00054">
    <property type="entry name" value="EGF_CA"/>
    <property type="match status" value="12"/>
</dbReference>
<dbReference type="GO" id="GO:0003008">
    <property type="term" value="P:system process"/>
    <property type="evidence" value="ECO:0007669"/>
    <property type="project" value="UniProtKB-ARBA"/>
</dbReference>
<dbReference type="AlphaFoldDB" id="A0AA36BI36"/>
<dbReference type="GO" id="GO:0035282">
    <property type="term" value="P:segmentation"/>
    <property type="evidence" value="ECO:0007669"/>
    <property type="project" value="UniProtKB-ARBA"/>
</dbReference>
<keyword evidence="2 16" id="KW-0217">Developmental protein</keyword>
<accession>A0AA36BI36</accession>
<dbReference type="InterPro" id="IPR018097">
    <property type="entry name" value="EGF_Ca-bd_CS"/>
</dbReference>
<dbReference type="PROSITE" id="PS00022">
    <property type="entry name" value="EGF_1"/>
    <property type="match status" value="14"/>
</dbReference>
<keyword evidence="12 14" id="KW-1015">Disulfide bond</keyword>
<dbReference type="GO" id="GO:0048018">
    <property type="term" value="F:receptor ligand activity"/>
    <property type="evidence" value="ECO:0007669"/>
    <property type="project" value="UniProtKB-ARBA"/>
</dbReference>
<feature type="disulfide bond" evidence="14">
    <location>
        <begin position="366"/>
        <end position="375"/>
    </location>
</feature>
<evidence type="ECO:0000256" key="17">
    <source>
        <dbReference type="SAM" id="Phobius"/>
    </source>
</evidence>
<dbReference type="SMART" id="SM00051">
    <property type="entry name" value="DSL"/>
    <property type="match status" value="1"/>
</dbReference>
<dbReference type="FunFam" id="2.10.25.10:FF:000294">
    <property type="entry name" value="Delta-like protein"/>
    <property type="match status" value="1"/>
</dbReference>
<evidence type="ECO:0000256" key="14">
    <source>
        <dbReference type="PROSITE-ProRule" id="PRU00076"/>
    </source>
</evidence>
<feature type="disulfide bond" evidence="14">
    <location>
        <begin position="508"/>
        <end position="517"/>
    </location>
</feature>
<dbReference type="InterPro" id="IPR001007">
    <property type="entry name" value="VWF_dom"/>
</dbReference>
<evidence type="ECO:0000256" key="12">
    <source>
        <dbReference type="ARBA" id="ARBA00023157"/>
    </source>
</evidence>
<dbReference type="GO" id="GO:0032991">
    <property type="term" value="C:protein-containing complex"/>
    <property type="evidence" value="ECO:0007669"/>
    <property type="project" value="TreeGrafter"/>
</dbReference>
<dbReference type="Pfam" id="PF23575">
    <property type="entry name" value="JAG1"/>
    <property type="match status" value="1"/>
</dbReference>
<feature type="disulfide bond" evidence="15">
    <location>
        <begin position="111"/>
        <end position="120"/>
    </location>
</feature>
<keyword evidence="10 16" id="KW-1133">Transmembrane helix</keyword>
<evidence type="ECO:0000256" key="2">
    <source>
        <dbReference type="ARBA" id="ARBA00022473"/>
    </source>
</evidence>
<evidence type="ECO:0000256" key="16">
    <source>
        <dbReference type="RuleBase" id="RU280815"/>
    </source>
</evidence>
<feature type="domain" description="EGF-like" evidence="18">
    <location>
        <begin position="227"/>
        <end position="263"/>
    </location>
</feature>
<feature type="disulfide bond" evidence="14">
    <location>
        <begin position="584"/>
        <end position="593"/>
    </location>
</feature>
<dbReference type="GO" id="GO:0045197">
    <property type="term" value="P:establishment or maintenance of epithelial cell apical/basal polarity"/>
    <property type="evidence" value="ECO:0007669"/>
    <property type="project" value="TreeGrafter"/>
</dbReference>
<feature type="disulfide bond" evidence="14">
    <location>
        <begin position="253"/>
        <end position="262"/>
    </location>
</feature>
<feature type="domain" description="EGF-like" evidence="18">
    <location>
        <begin position="520"/>
        <end position="556"/>
    </location>
</feature>
<dbReference type="GO" id="GO:0048666">
    <property type="term" value="P:neuron development"/>
    <property type="evidence" value="ECO:0007669"/>
    <property type="project" value="UniProtKB-ARBA"/>
</dbReference>
<gene>
    <name evidence="20" type="ORF">OCTVUL_1B031461</name>
</gene>
<dbReference type="GO" id="GO:0009952">
    <property type="term" value="P:anterior/posterior pattern specification"/>
    <property type="evidence" value="ECO:0007669"/>
    <property type="project" value="UniProtKB-ARBA"/>
</dbReference>
<feature type="disulfide bond" evidence="14">
    <location>
        <begin position="470"/>
        <end position="479"/>
    </location>
</feature>
<dbReference type="FunFam" id="2.10.25.140:FF:000001">
    <property type="entry name" value="Delta-like protein"/>
    <property type="match status" value="1"/>
</dbReference>
<dbReference type="FunFam" id="2.10.25.10:FF:000117">
    <property type="entry name" value="Delta-like protein"/>
    <property type="match status" value="1"/>
</dbReference>
<evidence type="ECO:0000256" key="6">
    <source>
        <dbReference type="ARBA" id="ARBA00022737"/>
    </source>
</evidence>
<dbReference type="PROSITE" id="PS00010">
    <property type="entry name" value="ASX_HYDROXYL"/>
    <property type="match status" value="11"/>
</dbReference>
<dbReference type="GO" id="GO:0005886">
    <property type="term" value="C:plasma membrane"/>
    <property type="evidence" value="ECO:0007669"/>
    <property type="project" value="TreeGrafter"/>
</dbReference>
<feature type="domain" description="EGF-like" evidence="18">
    <location>
        <begin position="482"/>
        <end position="518"/>
    </location>
</feature>
<dbReference type="FunFam" id="2.10.25.10:FF:000146">
    <property type="entry name" value="Putative neurogenic locus notch"/>
    <property type="match status" value="1"/>
</dbReference>
<feature type="domain" description="EGF-like" evidence="18">
    <location>
        <begin position="265"/>
        <end position="301"/>
    </location>
</feature>
<organism evidence="20 21">
    <name type="scientific">Octopus vulgaris</name>
    <name type="common">Common octopus</name>
    <dbReference type="NCBI Taxonomy" id="6645"/>
    <lineage>
        <taxon>Eukaryota</taxon>
        <taxon>Metazoa</taxon>
        <taxon>Spiralia</taxon>
        <taxon>Lophotrochozoa</taxon>
        <taxon>Mollusca</taxon>
        <taxon>Cephalopoda</taxon>
        <taxon>Coleoidea</taxon>
        <taxon>Octopodiformes</taxon>
        <taxon>Octopoda</taxon>
        <taxon>Incirrata</taxon>
        <taxon>Octopodidae</taxon>
        <taxon>Octopus</taxon>
    </lineage>
</organism>
<feature type="disulfide bond" evidence="14">
    <location>
        <begin position="215"/>
        <end position="224"/>
    </location>
</feature>
<comment type="function">
    <text evidence="16">Putative Notch ligand involved in the mediation of Notch signaling.</text>
</comment>
<evidence type="ECO:0000256" key="13">
    <source>
        <dbReference type="ARBA" id="ARBA00023180"/>
    </source>
</evidence>
<dbReference type="PROSITE" id="PS01186">
    <property type="entry name" value="EGF_2"/>
    <property type="match status" value="12"/>
</dbReference>
<evidence type="ECO:0000313" key="21">
    <source>
        <dbReference type="Proteomes" id="UP001162480"/>
    </source>
</evidence>
<dbReference type="PROSITE" id="PS50026">
    <property type="entry name" value="EGF_3"/>
    <property type="match status" value="13"/>
</dbReference>
<evidence type="ECO:0000259" key="18">
    <source>
        <dbReference type="PROSITE" id="PS50026"/>
    </source>
</evidence>
<dbReference type="GO" id="GO:0051240">
    <property type="term" value="P:positive regulation of multicellular organismal process"/>
    <property type="evidence" value="ECO:0007669"/>
    <property type="project" value="UniProtKB-ARBA"/>
</dbReference>
<dbReference type="SMART" id="SM00215">
    <property type="entry name" value="VWC_out"/>
    <property type="match status" value="1"/>
</dbReference>
<keyword evidence="8" id="KW-0832">Ubl conjugation</keyword>
<dbReference type="GO" id="GO:0048863">
    <property type="term" value="P:stem cell differentiation"/>
    <property type="evidence" value="ECO:0007669"/>
    <property type="project" value="UniProtKB-ARBA"/>
</dbReference>
<dbReference type="FunFam" id="2.10.25.10:FF:000004">
    <property type="entry name" value="Neurogenic locus notch 1"/>
    <property type="match status" value="1"/>
</dbReference>
<dbReference type="FunFam" id="2.10.25.10:FF:000012">
    <property type="entry name" value="Delta-like protein"/>
    <property type="match status" value="1"/>
</dbReference>
<feature type="disulfide bond" evidence="14">
    <location>
        <begin position="699"/>
        <end position="708"/>
    </location>
</feature>
<dbReference type="Pfam" id="PF12661">
    <property type="entry name" value="hEGF"/>
    <property type="match status" value="2"/>
</dbReference>
<dbReference type="EMBL" id="OX597829">
    <property type="protein sequence ID" value="CAI9734499.1"/>
    <property type="molecule type" value="Genomic_DNA"/>
</dbReference>
<comment type="caution">
    <text evidence="14">Lacks conserved residue(s) required for the propagation of feature annotation.</text>
</comment>
<sequence length="1090" mass="120515">MFTPTHTHSPLILQFNFSWTNSYTLILEAWQSNSDINGSDSLIEIFTHRGERSPDPTWQTLSHKGTIASIEYRIRVLCDKNYYNKTCKKYCRPRNDSFGHNTCNENGDKICLEGWTGKHCMKAICLAGCHPTQGSCEVPGECNCTDGWQGPLCDQCSLYPGCMHGTCREPWECNCARNWGGLLCNKDLNYCGTYQPCLNGGICQNTKPDEYSCTCPKGFSGGNCEINIDECASNPCMNNGWCEDQVNGYKCHCRPGWQGAQCQLDVDECKDSTCVNAIYCRNLQGSYECQCQAGWTGKNCDMNIIDCVGQCHNGATCVNLVNDYRCQCRPGFTGRHCDAAINGCHSLPCLNGGVCHDLNDGFRCECPSGYVGLQCQIAINLCQQNPCRSGSTCYDMRGDFYCHCQPGFEGKTCERKKKICPNGSCEVIDQCTISVPSNRTSGEVRSISSNICGKHGICRSQAGSRFVCECQSGYQGTYCHENINDCLRNPCRNHGTCIDGVQSYRCVCAPGWEGSSCSRNTNDCSPNPCQNHGICTDRINGFRCVCPKGWKGKTCNSKVSQCDRFTCSNGGTCQDRGASFQCLCPDGFYGDTCQIASWHSCDSNPCQNGGTCVNSGDSFTCFCKEGFEGNVCEQNINDCYPFPCYNGAQCIDGVNWYLCDCSKGFAGPDCRINIQECTSNPCAFGSTCIDEIGSYKCICPPGRTGNQCENVIGHLPSPNSCIFKQHAYSDKSSWKHECNSCHCNDGRVHCTKVWCGPKNCLSHPNVSEPVDICAHDETCVVKTTQTCFTPPCLPWGHCKHISKIEDSAPRDIQTNCIPNEAKISNNCAKINLLFDKSRMPKGVSVGNICNSLRAFPKVQAYAKKETIIILCAIQLRRADSIEITLSLDMKHNDNSGILISTLKDLVEETANAVSQKLVNSSALKAVIDVQVQTNIIPKKPSGNSYTPVIPILCAVVGLLGLISIILLIFWYRRRWNSKRARRMERAIHQKTNNDNEEALTHFQRKSLFDIDKGRGGGGTSNFLTTEFNEIGIEKYEKVSAPKRLLPTRADSYEKLKQKTPLRKMTKKKDINIEISRTLAAAAAAEREIIM</sequence>
<dbReference type="Gene3D" id="2.10.25.140">
    <property type="match status" value="1"/>
</dbReference>
<proteinExistence type="predicted"/>
<dbReference type="Proteomes" id="UP001162480">
    <property type="component" value="Chromosome 16"/>
</dbReference>
<dbReference type="SUPFAM" id="SSF57184">
    <property type="entry name" value="Growth factor receptor domain"/>
    <property type="match status" value="2"/>
</dbReference>
<reference evidence="20" key="1">
    <citation type="submission" date="2023-08" db="EMBL/GenBank/DDBJ databases">
        <authorList>
            <person name="Alioto T."/>
            <person name="Alioto T."/>
            <person name="Gomez Garrido J."/>
        </authorList>
    </citation>
    <scope>NUCLEOTIDE SEQUENCE</scope>
</reference>
<dbReference type="Pfam" id="PF00008">
    <property type="entry name" value="EGF"/>
    <property type="match status" value="4"/>
</dbReference>
<evidence type="ECO:0000256" key="15">
    <source>
        <dbReference type="PROSITE-ProRule" id="PRU00377"/>
    </source>
</evidence>
<dbReference type="InterPro" id="IPR000742">
    <property type="entry name" value="EGF"/>
</dbReference>
<evidence type="ECO:0000256" key="5">
    <source>
        <dbReference type="ARBA" id="ARBA00022729"/>
    </source>
</evidence>
<dbReference type="InterPro" id="IPR001774">
    <property type="entry name" value="DSL"/>
</dbReference>
<keyword evidence="13" id="KW-0325">Glycoprotein</keyword>
<feature type="domain" description="EGF-like" evidence="18">
    <location>
        <begin position="187"/>
        <end position="225"/>
    </location>
</feature>
<evidence type="ECO:0000256" key="11">
    <source>
        <dbReference type="ARBA" id="ARBA00023136"/>
    </source>
</evidence>
<comment type="subcellular location">
    <subcellularLocation>
        <location evidence="1 16">Membrane</location>
        <topology evidence="1 16">Single-pass type I membrane protein</topology>
    </subcellularLocation>
</comment>
<feature type="domain" description="EGF-like" evidence="18">
    <location>
        <begin position="673"/>
        <end position="709"/>
    </location>
</feature>
<feature type="domain" description="EGF-like" evidence="18">
    <location>
        <begin position="597"/>
        <end position="633"/>
    </location>
</feature>
<feature type="domain" description="EGF-like" evidence="18">
    <location>
        <begin position="378"/>
        <end position="414"/>
    </location>
</feature>
<feature type="disulfide bond" evidence="14">
    <location>
        <begin position="623"/>
        <end position="632"/>
    </location>
</feature>
<dbReference type="FunFam" id="2.10.25.10:FF:000431">
    <property type="entry name" value="Delta-like protein"/>
    <property type="match status" value="1"/>
</dbReference>
<feature type="domain" description="EGF-like" evidence="18">
    <location>
        <begin position="340"/>
        <end position="376"/>
    </location>
</feature>
<dbReference type="FunFam" id="2.10.25.10:FF:000007">
    <property type="entry name" value="Delta-like protein"/>
    <property type="match status" value="1"/>
</dbReference>
<dbReference type="GO" id="GO:0005112">
    <property type="term" value="F:Notch binding"/>
    <property type="evidence" value="ECO:0007669"/>
    <property type="project" value="InterPro"/>
</dbReference>
<dbReference type="InterPro" id="IPR000152">
    <property type="entry name" value="EGF-type_Asp/Asn_hydroxyl_site"/>
</dbReference>
<dbReference type="GO" id="GO:0019904">
    <property type="term" value="F:protein domain specific binding"/>
    <property type="evidence" value="ECO:0007669"/>
    <property type="project" value="UniProtKB-ARBA"/>
</dbReference>
<evidence type="ECO:0000256" key="4">
    <source>
        <dbReference type="ARBA" id="ARBA00022692"/>
    </source>
</evidence>
<evidence type="ECO:0000256" key="8">
    <source>
        <dbReference type="ARBA" id="ARBA00022843"/>
    </source>
</evidence>
<keyword evidence="7" id="KW-0221">Differentiation</keyword>
<keyword evidence="4 16" id="KW-0812">Transmembrane</keyword>
<dbReference type="FunFam" id="2.10.25.10:FF:000230">
    <property type="entry name" value="Delta-like protein"/>
    <property type="match status" value="1"/>
</dbReference>